<sequence length="170" mass="19560">MCNQVVFKENCIYQHNICRINYTMYDLHREMETINPKSDHQDIMLLAHADGSSTHPFCYARVLGIYHANVIYARPGARDYLSRHIEFLCVQWFEPMDGPAGYDHCALEIAKFVPMAKADAFGFIDPANIPRCCQFIPAYAEGQLHPNGIGISHNSVTCDHQDWKLYYANW</sequence>
<dbReference type="OrthoDB" id="3183767at2759"/>
<organism evidence="1 2">
    <name type="scientific">Paxillus involutus ATCC 200175</name>
    <dbReference type="NCBI Taxonomy" id="664439"/>
    <lineage>
        <taxon>Eukaryota</taxon>
        <taxon>Fungi</taxon>
        <taxon>Dikarya</taxon>
        <taxon>Basidiomycota</taxon>
        <taxon>Agaricomycotina</taxon>
        <taxon>Agaricomycetes</taxon>
        <taxon>Agaricomycetidae</taxon>
        <taxon>Boletales</taxon>
        <taxon>Paxilineae</taxon>
        <taxon>Paxillaceae</taxon>
        <taxon>Paxillus</taxon>
    </lineage>
</organism>
<protein>
    <submittedName>
        <fullName evidence="1">Uncharacterized protein</fullName>
    </submittedName>
</protein>
<evidence type="ECO:0000313" key="1">
    <source>
        <dbReference type="EMBL" id="KIJ14639.1"/>
    </source>
</evidence>
<reference evidence="1 2" key="1">
    <citation type="submission" date="2014-06" db="EMBL/GenBank/DDBJ databases">
        <authorList>
            <consortium name="DOE Joint Genome Institute"/>
            <person name="Kuo A."/>
            <person name="Kohler A."/>
            <person name="Nagy L.G."/>
            <person name="Floudas D."/>
            <person name="Copeland A."/>
            <person name="Barry K.W."/>
            <person name="Cichocki N."/>
            <person name="Veneault-Fourrey C."/>
            <person name="LaButti K."/>
            <person name="Lindquist E.A."/>
            <person name="Lipzen A."/>
            <person name="Lundell T."/>
            <person name="Morin E."/>
            <person name="Murat C."/>
            <person name="Sun H."/>
            <person name="Tunlid A."/>
            <person name="Henrissat B."/>
            <person name="Grigoriev I.V."/>
            <person name="Hibbett D.S."/>
            <person name="Martin F."/>
            <person name="Nordberg H.P."/>
            <person name="Cantor M.N."/>
            <person name="Hua S.X."/>
        </authorList>
    </citation>
    <scope>NUCLEOTIDE SEQUENCE [LARGE SCALE GENOMIC DNA]</scope>
    <source>
        <strain evidence="1 2">ATCC 200175</strain>
    </source>
</reference>
<proteinExistence type="predicted"/>
<reference evidence="2" key="2">
    <citation type="submission" date="2015-01" db="EMBL/GenBank/DDBJ databases">
        <title>Evolutionary Origins and Diversification of the Mycorrhizal Mutualists.</title>
        <authorList>
            <consortium name="DOE Joint Genome Institute"/>
            <consortium name="Mycorrhizal Genomics Consortium"/>
            <person name="Kohler A."/>
            <person name="Kuo A."/>
            <person name="Nagy L.G."/>
            <person name="Floudas D."/>
            <person name="Copeland A."/>
            <person name="Barry K.W."/>
            <person name="Cichocki N."/>
            <person name="Veneault-Fourrey C."/>
            <person name="LaButti K."/>
            <person name="Lindquist E.A."/>
            <person name="Lipzen A."/>
            <person name="Lundell T."/>
            <person name="Morin E."/>
            <person name="Murat C."/>
            <person name="Riley R."/>
            <person name="Ohm R."/>
            <person name="Sun H."/>
            <person name="Tunlid A."/>
            <person name="Henrissat B."/>
            <person name="Grigoriev I.V."/>
            <person name="Hibbett D.S."/>
            <person name="Martin F."/>
        </authorList>
    </citation>
    <scope>NUCLEOTIDE SEQUENCE [LARGE SCALE GENOMIC DNA]</scope>
    <source>
        <strain evidence="2">ATCC 200175</strain>
    </source>
</reference>
<evidence type="ECO:0000313" key="2">
    <source>
        <dbReference type="Proteomes" id="UP000053647"/>
    </source>
</evidence>
<accession>A0A0C9SXX5</accession>
<dbReference type="Proteomes" id="UP000053647">
    <property type="component" value="Unassembled WGS sequence"/>
</dbReference>
<dbReference type="EMBL" id="KN819341">
    <property type="protein sequence ID" value="KIJ14639.1"/>
    <property type="molecule type" value="Genomic_DNA"/>
</dbReference>
<gene>
    <name evidence="1" type="ORF">PAXINDRAFT_78720</name>
</gene>
<name>A0A0C9SXX5_PAXIN</name>
<keyword evidence="2" id="KW-1185">Reference proteome</keyword>
<dbReference type="AlphaFoldDB" id="A0A0C9SXX5"/>
<dbReference type="HOGENOM" id="CLU_002498_5_0_1"/>